<evidence type="ECO:0000256" key="1">
    <source>
        <dbReference type="ARBA" id="ARBA00004141"/>
    </source>
</evidence>
<feature type="transmembrane region" description="Helical" evidence="8">
    <location>
        <begin position="165"/>
        <end position="185"/>
    </location>
</feature>
<keyword evidence="7 8" id="KW-0012">Acyltransferase</keyword>
<feature type="compositionally biased region" description="Basic and acidic residues" evidence="9">
    <location>
        <begin position="327"/>
        <end position="339"/>
    </location>
</feature>
<evidence type="ECO:0000256" key="7">
    <source>
        <dbReference type="ARBA" id="ARBA00023315"/>
    </source>
</evidence>
<evidence type="ECO:0000256" key="9">
    <source>
        <dbReference type="SAM" id="MobiDB-lite"/>
    </source>
</evidence>
<evidence type="ECO:0000259" key="10">
    <source>
        <dbReference type="Pfam" id="PF01529"/>
    </source>
</evidence>
<dbReference type="EC" id="2.3.1.225" evidence="8"/>
<organism evidence="11">
    <name type="scientific">Tetraselmis chuii</name>
    <dbReference type="NCBI Taxonomy" id="63592"/>
    <lineage>
        <taxon>Eukaryota</taxon>
        <taxon>Viridiplantae</taxon>
        <taxon>Chlorophyta</taxon>
        <taxon>core chlorophytes</taxon>
        <taxon>Chlorodendrophyceae</taxon>
        <taxon>Chlorodendrales</taxon>
        <taxon>Chlorodendraceae</taxon>
        <taxon>Tetraselmis</taxon>
    </lineage>
</organism>
<keyword evidence="3 8" id="KW-0808">Transferase</keyword>
<dbReference type="AlphaFoldDB" id="A0A7S1X6Y1"/>
<evidence type="ECO:0000256" key="4">
    <source>
        <dbReference type="ARBA" id="ARBA00022692"/>
    </source>
</evidence>
<evidence type="ECO:0000313" key="11">
    <source>
        <dbReference type="EMBL" id="CAD9213638.1"/>
    </source>
</evidence>
<dbReference type="Pfam" id="PF01529">
    <property type="entry name" value="DHHC"/>
    <property type="match status" value="1"/>
</dbReference>
<reference evidence="11" key="1">
    <citation type="submission" date="2021-01" db="EMBL/GenBank/DDBJ databases">
        <authorList>
            <person name="Corre E."/>
            <person name="Pelletier E."/>
            <person name="Niang G."/>
            <person name="Scheremetjew M."/>
            <person name="Finn R."/>
            <person name="Kale V."/>
            <person name="Holt S."/>
            <person name="Cochrane G."/>
            <person name="Meng A."/>
            <person name="Brown T."/>
            <person name="Cohen L."/>
        </authorList>
    </citation>
    <scope>NUCLEOTIDE SEQUENCE</scope>
    <source>
        <strain evidence="11">PLY429</strain>
    </source>
</reference>
<comment type="catalytic activity">
    <reaction evidence="8">
        <text>L-cysteinyl-[protein] + hexadecanoyl-CoA = S-hexadecanoyl-L-cysteinyl-[protein] + CoA</text>
        <dbReference type="Rhea" id="RHEA:36683"/>
        <dbReference type="Rhea" id="RHEA-COMP:10131"/>
        <dbReference type="Rhea" id="RHEA-COMP:11032"/>
        <dbReference type="ChEBI" id="CHEBI:29950"/>
        <dbReference type="ChEBI" id="CHEBI:57287"/>
        <dbReference type="ChEBI" id="CHEBI:57379"/>
        <dbReference type="ChEBI" id="CHEBI:74151"/>
        <dbReference type="EC" id="2.3.1.225"/>
    </reaction>
</comment>
<dbReference type="PANTHER" id="PTHR12246">
    <property type="entry name" value="PALMITOYLTRANSFERASE ZDHHC16"/>
    <property type="match status" value="1"/>
</dbReference>
<feature type="transmembrane region" description="Helical" evidence="8">
    <location>
        <begin position="21"/>
        <end position="41"/>
    </location>
</feature>
<feature type="transmembrane region" description="Helical" evidence="8">
    <location>
        <begin position="205"/>
        <end position="228"/>
    </location>
</feature>
<evidence type="ECO:0000256" key="8">
    <source>
        <dbReference type="RuleBase" id="RU079119"/>
    </source>
</evidence>
<keyword evidence="6 8" id="KW-0472">Membrane</keyword>
<name>A0A7S1X6Y1_9CHLO</name>
<gene>
    <name evidence="11" type="ORF">TCHU04912_LOCUS15877</name>
</gene>
<evidence type="ECO:0000256" key="5">
    <source>
        <dbReference type="ARBA" id="ARBA00022989"/>
    </source>
</evidence>
<evidence type="ECO:0000256" key="3">
    <source>
        <dbReference type="ARBA" id="ARBA00022679"/>
    </source>
</evidence>
<protein>
    <recommendedName>
        <fullName evidence="8">S-acyltransferase</fullName>
        <ecNumber evidence="8">2.3.1.225</ecNumber>
    </recommendedName>
    <alternativeName>
        <fullName evidence="8">Palmitoyltransferase</fullName>
    </alternativeName>
</protein>
<keyword evidence="5 8" id="KW-1133">Transmembrane helix</keyword>
<dbReference type="InterPro" id="IPR039859">
    <property type="entry name" value="PFA4/ZDH16/20/ERF2-like"/>
</dbReference>
<dbReference type="EMBL" id="HBGG01030494">
    <property type="protein sequence ID" value="CAD9213638.1"/>
    <property type="molecule type" value="Transcribed_RNA"/>
</dbReference>
<accession>A0A7S1X6Y1</accession>
<dbReference type="InterPro" id="IPR001594">
    <property type="entry name" value="Palmitoyltrfase_DHHC"/>
</dbReference>
<feature type="region of interest" description="Disordered" evidence="9">
    <location>
        <begin position="302"/>
        <end position="339"/>
    </location>
</feature>
<evidence type="ECO:0000256" key="2">
    <source>
        <dbReference type="ARBA" id="ARBA00008574"/>
    </source>
</evidence>
<comment type="similarity">
    <text evidence="2 8">Belongs to the DHHC palmitoyltransferase family.</text>
</comment>
<dbReference type="GO" id="GO:0019706">
    <property type="term" value="F:protein-cysteine S-palmitoyltransferase activity"/>
    <property type="evidence" value="ECO:0007669"/>
    <property type="project" value="UniProtKB-EC"/>
</dbReference>
<comment type="subcellular location">
    <subcellularLocation>
        <location evidence="1">Membrane</location>
        <topology evidence="1">Multi-pass membrane protein</topology>
    </subcellularLocation>
</comment>
<feature type="transmembrane region" description="Helical" evidence="8">
    <location>
        <begin position="53"/>
        <end position="75"/>
    </location>
</feature>
<proteinExistence type="inferred from homology"/>
<keyword evidence="4 8" id="KW-0812">Transmembrane</keyword>
<feature type="domain" description="Palmitoyltransferase DHHC" evidence="10">
    <location>
        <begin position="119"/>
        <end position="246"/>
    </location>
</feature>
<evidence type="ECO:0000256" key="6">
    <source>
        <dbReference type="ARBA" id="ARBA00023136"/>
    </source>
</evidence>
<sequence length="339" mass="37860">MDIEHLDCFRFCKCLKLLGNVMVLLVLGLVGVSYFAVAFAYFGNVQGASSGTIAGSVFIVGLFTLLVLMVCWSYFATVFSNPGIVPAGWHPFGSDEEAARQRDALEAGQVPRLLDAHLRPRFCRKCQAWKPQRAHHCSVSNRCILKMDHYCIWVVNCVGLLNYKFFLLFLFWTCVASVVGCALLLPEFLLFFTSGAEAEEKFGSMVALVFVAFIIDLAFTVSLAAFVAMHWNMVSRNQTTIEMYEKAPLTPWPYDRGVMGNWKEVLGREPLLWLLPFHRNAFKEELLRAALDPYLAGTAAPLPTALSAGPQPQETARVPSTAEEDAETQHDDDPHNRLI</sequence>
<dbReference type="PROSITE" id="PS50216">
    <property type="entry name" value="DHHC"/>
    <property type="match status" value="1"/>
</dbReference>
<dbReference type="GO" id="GO:0016020">
    <property type="term" value="C:membrane"/>
    <property type="evidence" value="ECO:0007669"/>
    <property type="project" value="UniProtKB-SubCell"/>
</dbReference>
<comment type="domain">
    <text evidence="8">The DHHC domain is required for palmitoyltransferase activity.</text>
</comment>